<dbReference type="EMBL" id="VYZN01000002">
    <property type="protein sequence ID" value="KAE9544366.1"/>
    <property type="molecule type" value="Genomic_DNA"/>
</dbReference>
<evidence type="ECO:0000256" key="6">
    <source>
        <dbReference type="ARBA" id="ARBA00023242"/>
    </source>
</evidence>
<evidence type="ECO:0000313" key="10">
    <source>
        <dbReference type="Proteomes" id="UP000475862"/>
    </source>
</evidence>
<dbReference type="InterPro" id="IPR019585">
    <property type="entry name" value="Rpn7/CSN1"/>
</dbReference>
<keyword evidence="4" id="KW-0963">Cytoplasm</keyword>
<dbReference type="Gene3D" id="1.25.40.570">
    <property type="match status" value="1"/>
</dbReference>
<keyword evidence="5" id="KW-0736">Signalosome</keyword>
<dbReference type="Proteomes" id="UP000475862">
    <property type="component" value="Unassembled WGS sequence"/>
</dbReference>
<comment type="similarity">
    <text evidence="3">Belongs to the CSN1 family.</text>
</comment>
<dbReference type="InterPro" id="IPR000717">
    <property type="entry name" value="PCI_dom"/>
</dbReference>
<dbReference type="GO" id="GO:0005737">
    <property type="term" value="C:cytoplasm"/>
    <property type="evidence" value="ECO:0007669"/>
    <property type="project" value="UniProtKB-SubCell"/>
</dbReference>
<evidence type="ECO:0000256" key="3">
    <source>
        <dbReference type="ARBA" id="ARBA00008793"/>
    </source>
</evidence>
<comment type="caution">
    <text evidence="9">The sequence shown here is derived from an EMBL/GenBank/DDBJ whole genome shotgun (WGS) entry which is preliminary data.</text>
</comment>
<evidence type="ECO:0000256" key="4">
    <source>
        <dbReference type="ARBA" id="ARBA00022490"/>
    </source>
</evidence>
<dbReference type="SMART" id="SM00088">
    <property type="entry name" value="PINT"/>
    <property type="match status" value="1"/>
</dbReference>
<dbReference type="Pfam" id="PF01399">
    <property type="entry name" value="PCI"/>
    <property type="match status" value="1"/>
</dbReference>
<gene>
    <name evidence="9" type="ORF">AGLY_001545</name>
</gene>
<dbReference type="PANTHER" id="PTHR14145">
    <property type="entry name" value="26S PROTESOME SUBUNIT 6"/>
    <property type="match status" value="1"/>
</dbReference>
<name>A0A6G0U821_APHGL</name>
<dbReference type="InterPro" id="IPR036390">
    <property type="entry name" value="WH_DNA-bd_sf"/>
</dbReference>
<evidence type="ECO:0000256" key="1">
    <source>
        <dbReference type="ARBA" id="ARBA00004123"/>
    </source>
</evidence>
<dbReference type="PROSITE" id="PS50250">
    <property type="entry name" value="PCI"/>
    <property type="match status" value="1"/>
</dbReference>
<dbReference type="Pfam" id="PF10602">
    <property type="entry name" value="RPN7"/>
    <property type="match status" value="1"/>
</dbReference>
<dbReference type="InterPro" id="IPR045135">
    <property type="entry name" value="Rpn7_N"/>
</dbReference>
<keyword evidence="6" id="KW-0539">Nucleus</keyword>
<keyword evidence="10" id="KW-1185">Reference proteome</keyword>
<sequence length="487" mass="55494">MASLRSIQRSLRNPQAGAIIDPMQVDAPPEENDNNEDESYEVDIDSFDLETYANSYTGLARIYRLMYIADHCPKLRPDALRLAISHVIKTMNANLYQVLHHKLQQCQGNILPDVTGANPIDTGLPVFNSAWVETTNQKSAMKLEKLDGDLKNYKSNSIKESIRRGHNEIGDHYVNCGDLIEATKSYSKARDYCTSSSHVISMCLNIIKVGIYLQNWSHVINYIIKAESTPDYTENSELQTTYSSTLKCMTGLAELAGRKYKLAAQNFLKTNLDYWDSCDVMTPNDIAIYGGLCALATFSRLELQNSVICNNSFKLFLELEPEVRDAIFKFYESKYEVCLTILNKIKPILLLDMYIGSHINQLYSNIRSKAMIQYFCPYDSADLRKMALCFNTPLPDLENELMQLILDGHIKARIDSINKILYAKHPNQRVETFEKAMSMAQQYSRYMHILVLKSQIIKHQFNSKLSKSERLSNIGKTINVDFVKISG</sequence>
<proteinExistence type="inferred from homology"/>
<accession>A0A6G0U821</accession>
<evidence type="ECO:0000313" key="9">
    <source>
        <dbReference type="EMBL" id="KAE9544366.1"/>
    </source>
</evidence>
<protein>
    <recommendedName>
        <fullName evidence="8">PCI domain-containing protein</fullName>
    </recommendedName>
</protein>
<comment type="subcellular location">
    <subcellularLocation>
        <location evidence="2">Cytoplasm</location>
    </subcellularLocation>
    <subcellularLocation>
        <location evidence="1">Nucleus</location>
    </subcellularLocation>
</comment>
<evidence type="ECO:0000256" key="2">
    <source>
        <dbReference type="ARBA" id="ARBA00004496"/>
    </source>
</evidence>
<dbReference type="SUPFAM" id="SSF46785">
    <property type="entry name" value="Winged helix' DNA-binding domain"/>
    <property type="match status" value="1"/>
</dbReference>
<organism evidence="9 10">
    <name type="scientific">Aphis glycines</name>
    <name type="common">Soybean aphid</name>
    <dbReference type="NCBI Taxonomy" id="307491"/>
    <lineage>
        <taxon>Eukaryota</taxon>
        <taxon>Metazoa</taxon>
        <taxon>Ecdysozoa</taxon>
        <taxon>Arthropoda</taxon>
        <taxon>Hexapoda</taxon>
        <taxon>Insecta</taxon>
        <taxon>Pterygota</taxon>
        <taxon>Neoptera</taxon>
        <taxon>Paraneoptera</taxon>
        <taxon>Hemiptera</taxon>
        <taxon>Sternorrhyncha</taxon>
        <taxon>Aphidomorpha</taxon>
        <taxon>Aphidoidea</taxon>
        <taxon>Aphididae</taxon>
        <taxon>Aphidini</taxon>
        <taxon>Aphis</taxon>
        <taxon>Aphis</taxon>
    </lineage>
</organism>
<evidence type="ECO:0000256" key="7">
    <source>
        <dbReference type="SAM" id="MobiDB-lite"/>
    </source>
</evidence>
<dbReference type="OrthoDB" id="422427at2759"/>
<evidence type="ECO:0000259" key="8">
    <source>
        <dbReference type="PROSITE" id="PS50250"/>
    </source>
</evidence>
<feature type="domain" description="PCI" evidence="8">
    <location>
        <begin position="267"/>
        <end position="428"/>
    </location>
</feature>
<evidence type="ECO:0000256" key="5">
    <source>
        <dbReference type="ARBA" id="ARBA00022790"/>
    </source>
</evidence>
<feature type="compositionally biased region" description="Acidic residues" evidence="7">
    <location>
        <begin position="28"/>
        <end position="38"/>
    </location>
</feature>
<dbReference type="AlphaFoldDB" id="A0A6G0U821"/>
<reference evidence="9 10" key="1">
    <citation type="submission" date="2019-08" db="EMBL/GenBank/DDBJ databases">
        <title>The genome of the soybean aphid Biotype 1, its phylome, world population structure and adaptation to the North American continent.</title>
        <authorList>
            <person name="Giordano R."/>
            <person name="Donthu R.K."/>
            <person name="Hernandez A.G."/>
            <person name="Wright C.L."/>
            <person name="Zimin A.V."/>
        </authorList>
    </citation>
    <scope>NUCLEOTIDE SEQUENCE [LARGE SCALE GENOMIC DNA]</scope>
    <source>
        <tissue evidence="9">Whole aphids</tissue>
    </source>
</reference>
<feature type="region of interest" description="Disordered" evidence="7">
    <location>
        <begin position="18"/>
        <end position="38"/>
    </location>
</feature>
<dbReference type="PANTHER" id="PTHR14145:SF2">
    <property type="entry name" value="COP9 SIGNALOSOME COMPLEX SUBUNIT 1"/>
    <property type="match status" value="1"/>
</dbReference>
<dbReference type="GO" id="GO:0008180">
    <property type="term" value="C:COP9 signalosome"/>
    <property type="evidence" value="ECO:0007669"/>
    <property type="project" value="UniProtKB-KW"/>
</dbReference>